<organism evidence="9 10">
    <name type="scientific">Strongylus vulgaris</name>
    <name type="common">Blood worm</name>
    <dbReference type="NCBI Taxonomy" id="40348"/>
    <lineage>
        <taxon>Eukaryota</taxon>
        <taxon>Metazoa</taxon>
        <taxon>Ecdysozoa</taxon>
        <taxon>Nematoda</taxon>
        <taxon>Chromadorea</taxon>
        <taxon>Rhabditida</taxon>
        <taxon>Rhabditina</taxon>
        <taxon>Rhabditomorpha</taxon>
        <taxon>Strongyloidea</taxon>
        <taxon>Strongylidae</taxon>
        <taxon>Strongylus</taxon>
    </lineage>
</organism>
<dbReference type="PANTHER" id="PTHR31418">
    <property type="entry name" value="FATTY-ACID AND RETINOL-BINDING PROTEIN 1"/>
    <property type="match status" value="1"/>
</dbReference>
<name>A0A3P7KNW1_STRVU</name>
<evidence type="ECO:0000256" key="2">
    <source>
        <dbReference type="ARBA" id="ARBA00006648"/>
    </source>
</evidence>
<dbReference type="InterPro" id="IPR008632">
    <property type="entry name" value="Gp-FAR-1"/>
</dbReference>
<protein>
    <recommendedName>
        <fullName evidence="3">Fatty-acid and retinol-binding protein 1</fullName>
    </recommendedName>
</protein>
<evidence type="ECO:0000256" key="1">
    <source>
        <dbReference type="ARBA" id="ARBA00004613"/>
    </source>
</evidence>
<keyword evidence="6" id="KW-0175">Coiled coil</keyword>
<evidence type="ECO:0000256" key="4">
    <source>
        <dbReference type="ARBA" id="ARBA00022525"/>
    </source>
</evidence>
<evidence type="ECO:0000313" key="10">
    <source>
        <dbReference type="Proteomes" id="UP000270094"/>
    </source>
</evidence>
<dbReference type="EMBL" id="UYYB01011077">
    <property type="protein sequence ID" value="VDM69102.1"/>
    <property type="molecule type" value="Genomic_DNA"/>
</dbReference>
<reference evidence="9 10" key="1">
    <citation type="submission" date="2018-11" db="EMBL/GenBank/DDBJ databases">
        <authorList>
            <consortium name="Pathogen Informatics"/>
        </authorList>
    </citation>
    <scope>NUCLEOTIDE SEQUENCE [LARGE SCALE GENOMIC DNA]</scope>
</reference>
<dbReference type="Gene3D" id="1.20.120.1100">
    <property type="match status" value="1"/>
</dbReference>
<feature type="signal peptide" evidence="8">
    <location>
        <begin position="1"/>
        <end position="22"/>
    </location>
</feature>
<dbReference type="AlphaFoldDB" id="A0A3P7KNW1"/>
<feature type="chain" id="PRO_5017964660" description="Fatty-acid and retinol-binding protein 1" evidence="8">
    <location>
        <begin position="23"/>
        <end position="176"/>
    </location>
</feature>
<keyword evidence="4" id="KW-0964">Secreted</keyword>
<evidence type="ECO:0000256" key="5">
    <source>
        <dbReference type="ARBA" id="ARBA00022729"/>
    </source>
</evidence>
<evidence type="ECO:0000256" key="6">
    <source>
        <dbReference type="ARBA" id="ARBA00023054"/>
    </source>
</evidence>
<comment type="subcellular location">
    <subcellularLocation>
        <location evidence="1">Secreted</location>
    </subcellularLocation>
</comment>
<sequence>MFQQIVVIFAVLLTSFAYPAEEDEIKKLEILDEMTPKDVKEVKDTLTDSELDVMKNLNESKYKTDDELFAAIKQKAPGLAAKLVKMRDQIKKRIDLLKPEAKAFIDEIFMKPRKGKKLEGEISRKELIKFLSKDALDTMNKYKKLSKEAKSDIRKQFPKFARALESKLSLCYTIRS</sequence>
<dbReference type="GO" id="GO:0008289">
    <property type="term" value="F:lipid binding"/>
    <property type="evidence" value="ECO:0007669"/>
    <property type="project" value="UniProtKB-KW"/>
</dbReference>
<evidence type="ECO:0000256" key="8">
    <source>
        <dbReference type="SAM" id="SignalP"/>
    </source>
</evidence>
<dbReference type="PANTHER" id="PTHR31418:SF7">
    <property type="entry name" value="FATTY-ACID AND RETINOL-BINDING PROTEIN 1"/>
    <property type="match status" value="1"/>
</dbReference>
<accession>A0A3P7KNW1</accession>
<keyword evidence="7" id="KW-0446">Lipid-binding</keyword>
<dbReference type="Pfam" id="PF05823">
    <property type="entry name" value="Gp-FAR-1"/>
    <property type="match status" value="1"/>
</dbReference>
<dbReference type="Proteomes" id="UP000270094">
    <property type="component" value="Unassembled WGS sequence"/>
</dbReference>
<keyword evidence="5 8" id="KW-0732">Signal</keyword>
<proteinExistence type="inferred from homology"/>
<evidence type="ECO:0000313" key="9">
    <source>
        <dbReference type="EMBL" id="VDM69102.1"/>
    </source>
</evidence>
<comment type="similarity">
    <text evidence="2">Belongs to the fatty-acid and retinol-binding protein (FARBP) family.</text>
</comment>
<keyword evidence="10" id="KW-1185">Reference proteome</keyword>
<gene>
    <name evidence="9" type="ORF">SVUK_LOCUS4100</name>
</gene>
<evidence type="ECO:0000256" key="3">
    <source>
        <dbReference type="ARBA" id="ARBA00017453"/>
    </source>
</evidence>
<dbReference type="GO" id="GO:0005576">
    <property type="term" value="C:extracellular region"/>
    <property type="evidence" value="ECO:0007669"/>
    <property type="project" value="UniProtKB-SubCell"/>
</dbReference>
<evidence type="ECO:0000256" key="7">
    <source>
        <dbReference type="ARBA" id="ARBA00023121"/>
    </source>
</evidence>